<feature type="transmembrane region" description="Helical" evidence="6">
    <location>
        <begin position="64"/>
        <end position="84"/>
    </location>
</feature>
<dbReference type="GO" id="GO:0032511">
    <property type="term" value="P:late endosome to vacuole transport via multivesicular body sorting pathway"/>
    <property type="evidence" value="ECO:0007669"/>
    <property type="project" value="TreeGrafter"/>
</dbReference>
<reference evidence="7" key="1">
    <citation type="submission" date="2015-12" db="EMBL/GenBank/DDBJ databases">
        <title>De novo transcriptome assembly of four potential Pierce s Disease insect vectors from Arizona vineyards.</title>
        <authorList>
            <person name="Tassone E.E."/>
        </authorList>
    </citation>
    <scope>NUCLEOTIDE SEQUENCE</scope>
</reference>
<dbReference type="PANTHER" id="PTHR12050:SF0">
    <property type="entry name" value="RH04491P"/>
    <property type="match status" value="1"/>
</dbReference>
<evidence type="ECO:0000313" key="7">
    <source>
        <dbReference type="EMBL" id="JAS29409.1"/>
    </source>
</evidence>
<dbReference type="Pfam" id="PF04133">
    <property type="entry name" value="Vps55"/>
    <property type="match status" value="1"/>
</dbReference>
<dbReference type="GO" id="GO:0005768">
    <property type="term" value="C:endosome"/>
    <property type="evidence" value="ECO:0007669"/>
    <property type="project" value="TreeGrafter"/>
</dbReference>
<proteinExistence type="inferred from homology"/>
<dbReference type="PROSITE" id="PS51257">
    <property type="entry name" value="PROKAR_LIPOPROTEIN"/>
    <property type="match status" value="1"/>
</dbReference>
<dbReference type="GO" id="GO:0016020">
    <property type="term" value="C:membrane"/>
    <property type="evidence" value="ECO:0007669"/>
    <property type="project" value="UniProtKB-SubCell"/>
</dbReference>
<evidence type="ECO:0000256" key="3">
    <source>
        <dbReference type="ARBA" id="ARBA00022692"/>
    </source>
</evidence>
<keyword evidence="4 6" id="KW-1133">Transmembrane helix</keyword>
<keyword evidence="5 6" id="KW-0472">Membrane</keyword>
<name>A0A1B6DUV5_9HEMI</name>
<dbReference type="PANTHER" id="PTHR12050">
    <property type="entry name" value="LEPTIN RECEPTOR-RELATED"/>
    <property type="match status" value="1"/>
</dbReference>
<sequence>MNLKLLIVLAFFWTMGMTMIVLACALPQYNVWWPLFVLIFHIVTLLPLLLAQRRSSIMKAGTRDFIIFITTGFIISSMGLPIVLARAPVKPQPTIQWGACGLTLAGNIDDYISSKG</sequence>
<evidence type="ECO:0000256" key="2">
    <source>
        <dbReference type="ARBA" id="ARBA00005645"/>
    </source>
</evidence>
<comment type="subcellular location">
    <subcellularLocation>
        <location evidence="1">Membrane</location>
        <topology evidence="1">Multi-pass membrane protein</topology>
    </subcellularLocation>
</comment>
<feature type="transmembrane region" description="Helical" evidence="6">
    <location>
        <begin position="33"/>
        <end position="52"/>
    </location>
</feature>
<evidence type="ECO:0000256" key="6">
    <source>
        <dbReference type="SAM" id="Phobius"/>
    </source>
</evidence>
<accession>A0A1B6DUV5</accession>
<keyword evidence="3 6" id="KW-0812">Transmembrane</keyword>
<dbReference type="AlphaFoldDB" id="A0A1B6DUV5"/>
<evidence type="ECO:0000256" key="1">
    <source>
        <dbReference type="ARBA" id="ARBA00004141"/>
    </source>
</evidence>
<evidence type="ECO:0000256" key="4">
    <source>
        <dbReference type="ARBA" id="ARBA00022989"/>
    </source>
</evidence>
<organism evidence="7">
    <name type="scientific">Clastoptera arizonana</name>
    <name type="common">Arizona spittle bug</name>
    <dbReference type="NCBI Taxonomy" id="38151"/>
    <lineage>
        <taxon>Eukaryota</taxon>
        <taxon>Metazoa</taxon>
        <taxon>Ecdysozoa</taxon>
        <taxon>Arthropoda</taxon>
        <taxon>Hexapoda</taxon>
        <taxon>Insecta</taxon>
        <taxon>Pterygota</taxon>
        <taxon>Neoptera</taxon>
        <taxon>Paraneoptera</taxon>
        <taxon>Hemiptera</taxon>
        <taxon>Auchenorrhyncha</taxon>
        <taxon>Cercopoidea</taxon>
        <taxon>Clastopteridae</taxon>
        <taxon>Clastoptera</taxon>
    </lineage>
</organism>
<evidence type="ECO:0000256" key="5">
    <source>
        <dbReference type="ARBA" id="ARBA00023136"/>
    </source>
</evidence>
<dbReference type="InterPro" id="IPR007262">
    <property type="entry name" value="Vps55/LEPROT"/>
</dbReference>
<comment type="similarity">
    <text evidence="2">Belongs to the OB-RGRP/VPS55 family.</text>
</comment>
<gene>
    <name evidence="7" type="ORF">g.273</name>
</gene>
<dbReference type="EMBL" id="GEDC01007889">
    <property type="protein sequence ID" value="JAS29409.1"/>
    <property type="molecule type" value="Transcribed_RNA"/>
</dbReference>
<protein>
    <submittedName>
        <fullName evidence="7">Uncharacterized protein</fullName>
    </submittedName>
</protein>